<evidence type="ECO:0000256" key="1">
    <source>
        <dbReference type="SAM" id="Phobius"/>
    </source>
</evidence>
<dbReference type="EMBL" id="JACWMY010000001">
    <property type="protein sequence ID" value="MBD1362434.1"/>
    <property type="molecule type" value="Genomic_DNA"/>
</dbReference>
<dbReference type="RefSeq" id="WP_191187117.1">
    <property type="nucleotide sequence ID" value="NZ_JACWMY010000001.1"/>
</dbReference>
<accession>A0ABR7WM46</accession>
<evidence type="ECO:0000313" key="3">
    <source>
        <dbReference type="Proteomes" id="UP000606600"/>
    </source>
</evidence>
<proteinExistence type="predicted"/>
<dbReference type="Proteomes" id="UP000606600">
    <property type="component" value="Unassembled WGS sequence"/>
</dbReference>
<protein>
    <recommendedName>
        <fullName evidence="4">Outer membrane protein with beta-barrel domain</fullName>
    </recommendedName>
</protein>
<name>A0ABR7WM46_9SPHI</name>
<gene>
    <name evidence="2" type="ORF">IDJ77_01310</name>
</gene>
<feature type="transmembrane region" description="Helical" evidence="1">
    <location>
        <begin position="39"/>
        <end position="60"/>
    </location>
</feature>
<evidence type="ECO:0008006" key="4">
    <source>
        <dbReference type="Google" id="ProtNLM"/>
    </source>
</evidence>
<sequence>MQVELIDHIKDELQHFELDYQDGAWENFNNRQKKPGSNVWFLLAKAAVFLLVFCLFLGGLKLGGDKHRVVTFSRGKASQQRNTASYNTHEKHIMAIRLKPSVVAPVAFVADEQPADTTDAIVVSISPQLASATTIKSVQPAKKAAIAKTMQDLLQEDSGIRDIAANRLPAKGRWSFGFAVGGALDSRQKGNINVGAEVNFKLSEKISLNTGVFYNQMGAKKANNGVIATAAEEKTLISAEANMSGTELPLQVSYHVNKKFYAKAGISAYAIGKQVQTLQFSEQKAIVTSFIDEQGAVQYENRMVKEVSTESVTPEKLKQNKFVALYNLSFGFVQPVAGNKSLSLEPYLKVPVQDFSEQKLNLSQAGVRVVFNF</sequence>
<keyword evidence="1" id="KW-1133">Transmembrane helix</keyword>
<keyword evidence="3" id="KW-1185">Reference proteome</keyword>
<reference evidence="2 3" key="1">
    <citation type="submission" date="2020-09" db="EMBL/GenBank/DDBJ databases">
        <title>Novel species of Mucilaginibacter isolated from a glacier on the Tibetan Plateau.</title>
        <authorList>
            <person name="Liu Q."/>
            <person name="Xin Y.-H."/>
        </authorList>
    </citation>
    <scope>NUCLEOTIDE SEQUENCE [LARGE SCALE GENOMIC DNA]</scope>
    <source>
        <strain evidence="2 3">ZT4R22</strain>
    </source>
</reference>
<comment type="caution">
    <text evidence="2">The sequence shown here is derived from an EMBL/GenBank/DDBJ whole genome shotgun (WGS) entry which is preliminary data.</text>
</comment>
<keyword evidence="1" id="KW-0812">Transmembrane</keyword>
<organism evidence="2 3">
    <name type="scientific">Mucilaginibacter pankratovii</name>
    <dbReference type="NCBI Taxonomy" id="2772110"/>
    <lineage>
        <taxon>Bacteria</taxon>
        <taxon>Pseudomonadati</taxon>
        <taxon>Bacteroidota</taxon>
        <taxon>Sphingobacteriia</taxon>
        <taxon>Sphingobacteriales</taxon>
        <taxon>Sphingobacteriaceae</taxon>
        <taxon>Mucilaginibacter</taxon>
    </lineage>
</organism>
<evidence type="ECO:0000313" key="2">
    <source>
        <dbReference type="EMBL" id="MBD1362434.1"/>
    </source>
</evidence>
<keyword evidence="1" id="KW-0472">Membrane</keyword>